<feature type="compositionally biased region" description="Basic and acidic residues" evidence="1">
    <location>
        <begin position="1"/>
        <end position="44"/>
    </location>
</feature>
<dbReference type="AlphaFoldDB" id="A0A1N6FP37"/>
<proteinExistence type="predicted"/>
<reference evidence="2 3" key="1">
    <citation type="submission" date="2016-11" db="EMBL/GenBank/DDBJ databases">
        <authorList>
            <person name="Jaros S."/>
            <person name="Januszkiewicz K."/>
            <person name="Wedrychowicz H."/>
        </authorList>
    </citation>
    <scope>NUCLEOTIDE SEQUENCE [LARGE SCALE GENOMIC DNA]</scope>
    <source>
        <strain evidence="2 3">GAS95</strain>
    </source>
</reference>
<keyword evidence="3" id="KW-1185">Reference proteome</keyword>
<evidence type="ECO:0000256" key="1">
    <source>
        <dbReference type="SAM" id="MobiDB-lite"/>
    </source>
</evidence>
<accession>A0A1N6FP37</accession>
<dbReference type="RefSeq" id="WP_171991557.1">
    <property type="nucleotide sequence ID" value="NZ_FSRU01000001.1"/>
</dbReference>
<evidence type="ECO:0000313" key="2">
    <source>
        <dbReference type="EMBL" id="SIN97008.1"/>
    </source>
</evidence>
<organism evidence="2 3">
    <name type="scientific">Paraburkholderia phenazinium</name>
    <dbReference type="NCBI Taxonomy" id="60549"/>
    <lineage>
        <taxon>Bacteria</taxon>
        <taxon>Pseudomonadati</taxon>
        <taxon>Pseudomonadota</taxon>
        <taxon>Betaproteobacteria</taxon>
        <taxon>Burkholderiales</taxon>
        <taxon>Burkholderiaceae</taxon>
        <taxon>Paraburkholderia</taxon>
    </lineage>
</organism>
<feature type="region of interest" description="Disordered" evidence="1">
    <location>
        <begin position="1"/>
        <end position="56"/>
    </location>
</feature>
<name>A0A1N6FP37_9BURK</name>
<dbReference type="EMBL" id="FSRU01000001">
    <property type="protein sequence ID" value="SIN97008.1"/>
    <property type="molecule type" value="Genomic_DNA"/>
</dbReference>
<protein>
    <submittedName>
        <fullName evidence="2">Uncharacterized protein</fullName>
    </submittedName>
</protein>
<sequence length="56" mass="6644">MSYRIDAMRPIKDRRTELEEADQARAEKRKADDAQIDPGAEKWRYRPVTPATKVRR</sequence>
<evidence type="ECO:0000313" key="3">
    <source>
        <dbReference type="Proteomes" id="UP000185151"/>
    </source>
</evidence>
<gene>
    <name evidence="2" type="ORF">SAMN05444165_0306</name>
</gene>
<dbReference type="Proteomes" id="UP000185151">
    <property type="component" value="Unassembled WGS sequence"/>
</dbReference>